<keyword evidence="3 9" id="KW-0812">Transmembrane</keyword>
<feature type="transmembrane region" description="Helical" evidence="9">
    <location>
        <begin position="107"/>
        <end position="128"/>
    </location>
</feature>
<dbReference type="PANTHER" id="PTHR15371:SF0">
    <property type="entry name" value="SD19278P"/>
    <property type="match status" value="1"/>
</dbReference>
<keyword evidence="8 9" id="KW-0472">Membrane</keyword>
<evidence type="ECO:0000256" key="9">
    <source>
        <dbReference type="RuleBase" id="RU364003"/>
    </source>
</evidence>
<comment type="subcellular location">
    <subcellularLocation>
        <location evidence="1 9">Mitochondrion inner membrane</location>
        <topology evidence="1 9">Multi-pass membrane protein</topology>
    </subcellularLocation>
</comment>
<evidence type="ECO:0000313" key="11">
    <source>
        <dbReference type="Proteomes" id="UP000694388"/>
    </source>
</evidence>
<dbReference type="Ensembl" id="ENSEBUT00000007630.1">
    <property type="protein sequence ID" value="ENSEBUP00000007157.1"/>
    <property type="gene ID" value="ENSEBUG00000004694.1"/>
</dbReference>
<evidence type="ECO:0000256" key="1">
    <source>
        <dbReference type="ARBA" id="ARBA00004448"/>
    </source>
</evidence>
<name>A0A8C4NP68_EPTBU</name>
<dbReference type="InterPro" id="IPR045238">
    <property type="entry name" value="Tim23-like"/>
</dbReference>
<feature type="transmembrane region" description="Helical" evidence="9">
    <location>
        <begin position="208"/>
        <end position="229"/>
    </location>
</feature>
<evidence type="ECO:0000256" key="2">
    <source>
        <dbReference type="ARBA" id="ARBA00008444"/>
    </source>
</evidence>
<reference evidence="10" key="1">
    <citation type="submission" date="2025-08" db="UniProtKB">
        <authorList>
            <consortium name="Ensembl"/>
        </authorList>
    </citation>
    <scope>IDENTIFICATION</scope>
</reference>
<dbReference type="Pfam" id="PF02466">
    <property type="entry name" value="Tim17"/>
    <property type="match status" value="1"/>
</dbReference>
<reference evidence="10" key="2">
    <citation type="submission" date="2025-09" db="UniProtKB">
        <authorList>
            <consortium name="Ensembl"/>
        </authorList>
    </citation>
    <scope>IDENTIFICATION</scope>
</reference>
<evidence type="ECO:0000256" key="7">
    <source>
        <dbReference type="ARBA" id="ARBA00023128"/>
    </source>
</evidence>
<keyword evidence="6 9" id="KW-0811">Translocation</keyword>
<dbReference type="PANTHER" id="PTHR15371">
    <property type="entry name" value="TIM23"/>
    <property type="match status" value="1"/>
</dbReference>
<keyword evidence="11" id="KW-1185">Reference proteome</keyword>
<keyword evidence="5 9" id="KW-1133">Transmembrane helix</keyword>
<keyword evidence="7 9" id="KW-0496">Mitochondrion</keyword>
<proteinExistence type="inferred from homology"/>
<dbReference type="Proteomes" id="UP000694388">
    <property type="component" value="Unplaced"/>
</dbReference>
<evidence type="ECO:0000256" key="5">
    <source>
        <dbReference type="ARBA" id="ARBA00022989"/>
    </source>
</evidence>
<comment type="subunit">
    <text evidence="9">Component of the TIM23 complex, at least composed of TIM23, TIM17, TIM50 and TIM21.</text>
</comment>
<evidence type="ECO:0000256" key="3">
    <source>
        <dbReference type="ARBA" id="ARBA00022692"/>
    </source>
</evidence>
<comment type="similarity">
    <text evidence="2 9">Belongs to the Tim17/Tim22/Tim23 family.</text>
</comment>
<comment type="function">
    <text evidence="9">Essential component of the TIM23 complex, a complex that mediates the translocation of transit peptide-containing proteins across the mitochondrial inner membrane.</text>
</comment>
<evidence type="ECO:0000256" key="6">
    <source>
        <dbReference type="ARBA" id="ARBA00023010"/>
    </source>
</evidence>
<dbReference type="NCBIfam" id="TIGR00983">
    <property type="entry name" value="3a0801s02tim23"/>
    <property type="match status" value="1"/>
</dbReference>
<evidence type="ECO:0000313" key="10">
    <source>
        <dbReference type="Ensembl" id="ENSEBUP00000007157.1"/>
    </source>
</evidence>
<keyword evidence="4 9" id="KW-0999">Mitochondrion inner membrane</keyword>
<keyword evidence="9" id="KW-0813">Transport</keyword>
<dbReference type="AlphaFoldDB" id="A0A8C4NP68"/>
<evidence type="ECO:0000256" key="8">
    <source>
        <dbReference type="ARBA" id="ARBA00023136"/>
    </source>
</evidence>
<evidence type="ECO:0000256" key="4">
    <source>
        <dbReference type="ARBA" id="ARBA00022792"/>
    </source>
</evidence>
<dbReference type="OMA" id="QYIMPEG"/>
<protein>
    <recommendedName>
        <fullName evidence="9">Mitochondrial import inner membrane translocase subunit TIM23</fullName>
    </recommendedName>
</protein>
<dbReference type="GO" id="GO:0030150">
    <property type="term" value="P:protein import into mitochondrial matrix"/>
    <property type="evidence" value="ECO:0007669"/>
    <property type="project" value="InterPro"/>
</dbReference>
<dbReference type="InterPro" id="IPR005681">
    <property type="entry name" value="Tim23"/>
</dbReference>
<dbReference type="GO" id="GO:0008320">
    <property type="term" value="F:protein transmembrane transporter activity"/>
    <property type="evidence" value="ECO:0007669"/>
    <property type="project" value="InterPro"/>
</dbReference>
<keyword evidence="9" id="KW-0653">Protein transport</keyword>
<accession>A0A8C4NP68</accession>
<dbReference type="GO" id="GO:0005744">
    <property type="term" value="C:TIM23 mitochondrial import inner membrane translocase complex"/>
    <property type="evidence" value="ECO:0007669"/>
    <property type="project" value="InterPro"/>
</dbReference>
<dbReference type="GeneTree" id="ENSGT00390000001094"/>
<sequence>MRCFYSLLFKVKRHLIEVSLGGSWTGWLSGLGMDNNSKNRGFNLLSGSMQPPPPTDYLGPASSMNVPLPGMSQLSPYLSIDPRYLTQDIEEFILPTGANKQRGRFELAFFTIGSSCLTGAGFGALNGLRLGLQETRDMQWAKPRNVQILNMVTRQGAAWANTLGSLALMYSVFGVGLEYVRGAEDELNTLAGGTCTGMLYKSTGGLRGLARGGLAGLTLSSLYAIYNGWDRIKIYLQRQRV</sequence>
<organism evidence="10 11">
    <name type="scientific">Eptatretus burgeri</name>
    <name type="common">Inshore hagfish</name>
    <dbReference type="NCBI Taxonomy" id="7764"/>
    <lineage>
        <taxon>Eukaryota</taxon>
        <taxon>Metazoa</taxon>
        <taxon>Chordata</taxon>
        <taxon>Craniata</taxon>
        <taxon>Vertebrata</taxon>
        <taxon>Cyclostomata</taxon>
        <taxon>Myxini</taxon>
        <taxon>Myxiniformes</taxon>
        <taxon>Myxinidae</taxon>
        <taxon>Eptatretinae</taxon>
        <taxon>Eptatretus</taxon>
    </lineage>
</organism>